<dbReference type="PANTHER" id="PTHR16515">
    <property type="entry name" value="PR DOMAIN ZINC FINGER PROTEIN"/>
    <property type="match status" value="1"/>
</dbReference>
<keyword evidence="6 13" id="KW-0863">Zinc-finger</keyword>
<feature type="compositionally biased region" description="Polar residues" evidence="14">
    <location>
        <begin position="508"/>
        <end position="517"/>
    </location>
</feature>
<dbReference type="PROSITE" id="PS50805">
    <property type="entry name" value="KRAB"/>
    <property type="match status" value="1"/>
</dbReference>
<dbReference type="GO" id="GO:0005634">
    <property type="term" value="C:nucleus"/>
    <property type="evidence" value="ECO:0007669"/>
    <property type="project" value="UniProtKB-SubCell"/>
</dbReference>
<keyword evidence="10" id="KW-0238">DNA-binding</keyword>
<dbReference type="PANTHER" id="PTHR16515:SF57">
    <property type="entry name" value="ZINC FINGER PROTEIN 154-LIKE"/>
    <property type="match status" value="1"/>
</dbReference>
<dbReference type="EMBL" id="AKHW03001161">
    <property type="protein sequence ID" value="KYO43390.1"/>
    <property type="molecule type" value="Genomic_DNA"/>
</dbReference>
<feature type="domain" description="C2H2-type" evidence="15">
    <location>
        <begin position="299"/>
        <end position="326"/>
    </location>
</feature>
<dbReference type="GO" id="GO:0000122">
    <property type="term" value="P:negative regulation of transcription by RNA polymerase II"/>
    <property type="evidence" value="ECO:0007669"/>
    <property type="project" value="UniProtKB-ARBA"/>
</dbReference>
<feature type="region of interest" description="Disordered" evidence="14">
    <location>
        <begin position="109"/>
        <end position="136"/>
    </location>
</feature>
<evidence type="ECO:0000313" key="18">
    <source>
        <dbReference type="EMBL" id="KYO43390.1"/>
    </source>
</evidence>
<comment type="similarity">
    <text evidence="2">Belongs to the krueppel C2H2-type zinc-finger protein family.</text>
</comment>
<evidence type="ECO:0000256" key="6">
    <source>
        <dbReference type="ARBA" id="ARBA00022771"/>
    </source>
</evidence>
<dbReference type="Proteomes" id="UP000050525">
    <property type="component" value="Unassembled WGS sequence"/>
</dbReference>
<organism evidence="18 19">
    <name type="scientific">Alligator mississippiensis</name>
    <name type="common">American alligator</name>
    <dbReference type="NCBI Taxonomy" id="8496"/>
    <lineage>
        <taxon>Eukaryota</taxon>
        <taxon>Metazoa</taxon>
        <taxon>Chordata</taxon>
        <taxon>Craniata</taxon>
        <taxon>Vertebrata</taxon>
        <taxon>Euteleostomi</taxon>
        <taxon>Archelosauria</taxon>
        <taxon>Archosauria</taxon>
        <taxon>Crocodylia</taxon>
        <taxon>Alligatoridae</taxon>
        <taxon>Alligatorinae</taxon>
        <taxon>Alligator</taxon>
    </lineage>
</organism>
<evidence type="ECO:0000256" key="12">
    <source>
        <dbReference type="ARBA" id="ARBA00023242"/>
    </source>
</evidence>
<evidence type="ECO:0000256" key="8">
    <source>
        <dbReference type="ARBA" id="ARBA00022843"/>
    </source>
</evidence>
<feature type="domain" description="C2H2-type" evidence="15">
    <location>
        <begin position="215"/>
        <end position="242"/>
    </location>
</feature>
<gene>
    <name evidence="18" type="ORF">Y1Q_0017106</name>
</gene>
<keyword evidence="9" id="KW-0805">Transcription regulation</keyword>
<dbReference type="InterPro" id="IPR036051">
    <property type="entry name" value="KRAB_dom_sf"/>
</dbReference>
<evidence type="ECO:0000313" key="19">
    <source>
        <dbReference type="Proteomes" id="UP000050525"/>
    </source>
</evidence>
<dbReference type="SUPFAM" id="SSF57667">
    <property type="entry name" value="beta-beta-alpha zinc fingers"/>
    <property type="match status" value="5"/>
</dbReference>
<dbReference type="FunFam" id="3.30.160.60:FF:001343">
    <property type="entry name" value="Zinc finger protein 568"/>
    <property type="match status" value="2"/>
</dbReference>
<dbReference type="PROSITE" id="PS50806">
    <property type="entry name" value="KRAB_RELATED"/>
    <property type="match status" value="1"/>
</dbReference>
<dbReference type="AlphaFoldDB" id="A0A151P332"/>
<keyword evidence="4" id="KW-0479">Metal-binding</keyword>
<dbReference type="InterPro" id="IPR036236">
    <property type="entry name" value="Znf_C2H2_sf"/>
</dbReference>
<dbReference type="GO" id="GO:0008270">
    <property type="term" value="F:zinc ion binding"/>
    <property type="evidence" value="ECO:0007669"/>
    <property type="project" value="UniProtKB-KW"/>
</dbReference>
<evidence type="ECO:0000256" key="11">
    <source>
        <dbReference type="ARBA" id="ARBA00023163"/>
    </source>
</evidence>
<dbReference type="FunFam" id="3.30.160.60:FF:000951">
    <property type="entry name" value="Zinc finger protein 8"/>
    <property type="match status" value="1"/>
</dbReference>
<dbReference type="Pfam" id="PF01352">
    <property type="entry name" value="KRAB"/>
    <property type="match status" value="1"/>
</dbReference>
<protein>
    <submittedName>
        <fullName evidence="18">Uncharacterized protein</fullName>
    </submittedName>
</protein>
<dbReference type="FunFam" id="3.30.160.60:FF:000912">
    <property type="entry name" value="Zinc finger protein 660"/>
    <property type="match status" value="2"/>
</dbReference>
<evidence type="ECO:0000256" key="14">
    <source>
        <dbReference type="SAM" id="MobiDB-lite"/>
    </source>
</evidence>
<dbReference type="CDD" id="cd07765">
    <property type="entry name" value="KRAB_A-box"/>
    <property type="match status" value="1"/>
</dbReference>
<keyword evidence="12" id="KW-0539">Nucleus</keyword>
<dbReference type="Gene3D" id="6.10.140.140">
    <property type="match status" value="1"/>
</dbReference>
<dbReference type="PROSITE" id="PS50157">
    <property type="entry name" value="ZINC_FINGER_C2H2_2"/>
    <property type="match status" value="9"/>
</dbReference>
<dbReference type="SMART" id="SM00355">
    <property type="entry name" value="ZnF_C2H2"/>
    <property type="match status" value="9"/>
</dbReference>
<feature type="domain" description="C2H2-type" evidence="15">
    <location>
        <begin position="439"/>
        <end position="466"/>
    </location>
</feature>
<feature type="domain" description="C2H2-type" evidence="15">
    <location>
        <begin position="271"/>
        <end position="298"/>
    </location>
</feature>
<evidence type="ECO:0000256" key="9">
    <source>
        <dbReference type="ARBA" id="ARBA00023015"/>
    </source>
</evidence>
<evidence type="ECO:0000256" key="13">
    <source>
        <dbReference type="PROSITE-ProRule" id="PRU00042"/>
    </source>
</evidence>
<evidence type="ECO:0000256" key="3">
    <source>
        <dbReference type="ARBA" id="ARBA00022499"/>
    </source>
</evidence>
<evidence type="ECO:0000259" key="17">
    <source>
        <dbReference type="PROSITE" id="PS50806"/>
    </source>
</evidence>
<evidence type="ECO:0000259" key="16">
    <source>
        <dbReference type="PROSITE" id="PS50805"/>
    </source>
</evidence>
<feature type="domain" description="C2H2-type" evidence="15">
    <location>
        <begin position="243"/>
        <end position="270"/>
    </location>
</feature>
<feature type="domain" description="KRAB-related" evidence="17">
    <location>
        <begin position="8"/>
        <end position="70"/>
    </location>
</feature>
<keyword evidence="3" id="KW-1017">Isopeptide bond</keyword>
<comment type="subcellular location">
    <subcellularLocation>
        <location evidence="1">Nucleus</location>
    </subcellularLocation>
</comment>
<evidence type="ECO:0000259" key="15">
    <source>
        <dbReference type="PROSITE" id="PS50157"/>
    </source>
</evidence>
<dbReference type="FunFam" id="3.30.160.60:FF:000065">
    <property type="entry name" value="B-cell CLL/lymphoma 6, member B"/>
    <property type="match status" value="1"/>
</dbReference>
<dbReference type="InterPro" id="IPR013087">
    <property type="entry name" value="Znf_C2H2_type"/>
</dbReference>
<accession>A0A151P332</accession>
<dbReference type="FunFam" id="3.30.160.60:FF:000060">
    <property type="entry name" value="zinc finger protein 436"/>
    <property type="match status" value="1"/>
</dbReference>
<feature type="domain" description="C2H2-type" evidence="15">
    <location>
        <begin position="411"/>
        <end position="438"/>
    </location>
</feature>
<feature type="domain" description="KRAB" evidence="16">
    <location>
        <begin position="11"/>
        <end position="83"/>
    </location>
</feature>
<keyword evidence="11" id="KW-0804">Transcription</keyword>
<feature type="region of interest" description="Disordered" evidence="14">
    <location>
        <begin position="501"/>
        <end position="521"/>
    </location>
</feature>
<dbReference type="eggNOG" id="KOG1721">
    <property type="taxonomic scope" value="Eukaryota"/>
</dbReference>
<feature type="domain" description="C2H2-type" evidence="15">
    <location>
        <begin position="355"/>
        <end position="382"/>
    </location>
</feature>
<dbReference type="Gene3D" id="3.30.160.60">
    <property type="entry name" value="Classic Zinc Finger"/>
    <property type="match status" value="9"/>
</dbReference>
<dbReference type="FunFam" id="3.30.160.60:FF:001480">
    <property type="entry name" value="Si:cabz01071911.3"/>
    <property type="match status" value="1"/>
</dbReference>
<evidence type="ECO:0000256" key="7">
    <source>
        <dbReference type="ARBA" id="ARBA00022833"/>
    </source>
</evidence>
<dbReference type="SMART" id="SM00349">
    <property type="entry name" value="KRAB"/>
    <property type="match status" value="1"/>
</dbReference>
<reference evidence="18 19" key="1">
    <citation type="journal article" date="2012" name="Genome Biol.">
        <title>Sequencing three crocodilian genomes to illuminate the evolution of archosaurs and amniotes.</title>
        <authorList>
            <person name="St John J.A."/>
            <person name="Braun E.L."/>
            <person name="Isberg S.R."/>
            <person name="Miles L.G."/>
            <person name="Chong A.Y."/>
            <person name="Gongora J."/>
            <person name="Dalzell P."/>
            <person name="Moran C."/>
            <person name="Bed'hom B."/>
            <person name="Abzhanov A."/>
            <person name="Burgess S.C."/>
            <person name="Cooksey A.M."/>
            <person name="Castoe T.A."/>
            <person name="Crawford N.G."/>
            <person name="Densmore L.D."/>
            <person name="Drew J.C."/>
            <person name="Edwards S.V."/>
            <person name="Faircloth B.C."/>
            <person name="Fujita M.K."/>
            <person name="Greenwold M.J."/>
            <person name="Hoffmann F.G."/>
            <person name="Howard J.M."/>
            <person name="Iguchi T."/>
            <person name="Janes D.E."/>
            <person name="Khan S.Y."/>
            <person name="Kohno S."/>
            <person name="de Koning A.J."/>
            <person name="Lance S.L."/>
            <person name="McCarthy F.M."/>
            <person name="McCormack J.E."/>
            <person name="Merchant M.E."/>
            <person name="Peterson D.G."/>
            <person name="Pollock D.D."/>
            <person name="Pourmand N."/>
            <person name="Raney B.J."/>
            <person name="Roessler K.A."/>
            <person name="Sanford J.R."/>
            <person name="Sawyer R.H."/>
            <person name="Schmidt C.J."/>
            <person name="Triplett E.W."/>
            <person name="Tuberville T.D."/>
            <person name="Venegas-Anaya M."/>
            <person name="Howard J.T."/>
            <person name="Jarvis E.D."/>
            <person name="Guillette L.J.Jr."/>
            <person name="Glenn T.C."/>
            <person name="Green R.E."/>
            <person name="Ray D.A."/>
        </authorList>
    </citation>
    <scope>NUCLEOTIDE SEQUENCE [LARGE SCALE GENOMIC DNA]</scope>
    <source>
        <strain evidence="18">KSC_2009_1</strain>
    </source>
</reference>
<dbReference type="InterPro" id="IPR003655">
    <property type="entry name" value="aKRAB"/>
</dbReference>
<keyword evidence="5" id="KW-0677">Repeat</keyword>
<dbReference type="PROSITE" id="PS00028">
    <property type="entry name" value="ZINC_FINGER_C2H2_1"/>
    <property type="match status" value="9"/>
</dbReference>
<evidence type="ECO:0000256" key="2">
    <source>
        <dbReference type="ARBA" id="ARBA00006991"/>
    </source>
</evidence>
<name>A0A151P332_ALLMI</name>
<evidence type="ECO:0000256" key="5">
    <source>
        <dbReference type="ARBA" id="ARBA00022737"/>
    </source>
</evidence>
<dbReference type="Pfam" id="PF00096">
    <property type="entry name" value="zf-C2H2"/>
    <property type="match status" value="9"/>
</dbReference>
<dbReference type="InterPro" id="IPR050331">
    <property type="entry name" value="Zinc_finger"/>
</dbReference>
<dbReference type="SUPFAM" id="SSF109640">
    <property type="entry name" value="KRAB domain (Kruppel-associated box)"/>
    <property type="match status" value="1"/>
</dbReference>
<dbReference type="GO" id="GO:0003677">
    <property type="term" value="F:DNA binding"/>
    <property type="evidence" value="ECO:0007669"/>
    <property type="project" value="UniProtKB-KW"/>
</dbReference>
<evidence type="ECO:0000256" key="4">
    <source>
        <dbReference type="ARBA" id="ARBA00022723"/>
    </source>
</evidence>
<keyword evidence="7" id="KW-0862">Zinc</keyword>
<dbReference type="FunFam" id="3.30.160.60:FF:001465">
    <property type="entry name" value="Zinc finger protein 560"/>
    <property type="match status" value="1"/>
</dbReference>
<keyword evidence="8" id="KW-0832">Ubl conjugation</keyword>
<keyword evidence="19" id="KW-1185">Reference proteome</keyword>
<sequence length="567" mass="65092">MAAAAAAQLREAFEDVALYFTQKEWELLEDGDKVLYRDQMLRNYQALVSLGCRGPAPDLICRIQRGQGELWVGDDKEPGESAWFEGLFPDCSDTEDAWDLLAEQSSTCLFPESSHSRQPAGAEMLSRAEQQPPEDGPAHLELVPARNQLPVQWGQKIAEPRKTFVCRKGFKGQRNLRSQEGSTHTGESIYKCGESVKDQQELRVCSAVHRRETAYSCPDCGKSYWYKYRLIEHQRMHSGERPHLCRECGKGFIRSDHLRDHQRLHTGDKPHHCPVCGKGYARLDHLQDHVRMHTGEKPHCCGQCGKCFIRPDNLRTHLRVHTGEKPYRCTTCGKSFARPDHLRDHRRLHTGEKPYGCPVCAKSFARPDHLRDHRRLHTGEKPYRCMACGKSFVRLSHLQVHMRVHTGEKPYHCLECGKSFRQSTSLAEHQRTHTGEKPYHCADCGKSFNHSSHLQVHQRLHTGEKPYHCGENIQVLKCVWGRGCYLPSQITDPEEASPVMYHEKRQRGTNNLPSDSSWHPGKPLGLSGQQVFDYCLYWLRWLKSMRMVAHTLATDQPELSRILWLSL</sequence>
<evidence type="ECO:0000256" key="10">
    <source>
        <dbReference type="ARBA" id="ARBA00023125"/>
    </source>
</evidence>
<dbReference type="InterPro" id="IPR001909">
    <property type="entry name" value="KRAB"/>
</dbReference>
<feature type="domain" description="C2H2-type" evidence="15">
    <location>
        <begin position="327"/>
        <end position="354"/>
    </location>
</feature>
<comment type="caution">
    <text evidence="18">The sequence shown here is derived from an EMBL/GenBank/DDBJ whole genome shotgun (WGS) entry which is preliminary data.</text>
</comment>
<proteinExistence type="inferred from homology"/>
<feature type="domain" description="C2H2-type" evidence="15">
    <location>
        <begin position="383"/>
        <end position="410"/>
    </location>
</feature>
<evidence type="ECO:0000256" key="1">
    <source>
        <dbReference type="ARBA" id="ARBA00004123"/>
    </source>
</evidence>